<dbReference type="EMBL" id="GBRH01175388">
    <property type="protein sequence ID" value="JAE22508.1"/>
    <property type="molecule type" value="Transcribed_RNA"/>
</dbReference>
<evidence type="ECO:0000256" key="1">
    <source>
        <dbReference type="SAM" id="Phobius"/>
    </source>
</evidence>
<evidence type="ECO:0000313" key="2">
    <source>
        <dbReference type="EMBL" id="JAE22508.1"/>
    </source>
</evidence>
<name>A0A0A9GPC0_ARUDO</name>
<sequence length="46" mass="5527">MKLRMLRFGMIQSVCFLFRMQVQVIFWVISFSIYLPGKENMPTLLL</sequence>
<keyword evidence="1" id="KW-0472">Membrane</keyword>
<keyword evidence="1" id="KW-0812">Transmembrane</keyword>
<feature type="transmembrane region" description="Helical" evidence="1">
    <location>
        <begin position="16"/>
        <end position="35"/>
    </location>
</feature>
<organism evidence="2">
    <name type="scientific">Arundo donax</name>
    <name type="common">Giant reed</name>
    <name type="synonym">Donax arundinaceus</name>
    <dbReference type="NCBI Taxonomy" id="35708"/>
    <lineage>
        <taxon>Eukaryota</taxon>
        <taxon>Viridiplantae</taxon>
        <taxon>Streptophyta</taxon>
        <taxon>Embryophyta</taxon>
        <taxon>Tracheophyta</taxon>
        <taxon>Spermatophyta</taxon>
        <taxon>Magnoliopsida</taxon>
        <taxon>Liliopsida</taxon>
        <taxon>Poales</taxon>
        <taxon>Poaceae</taxon>
        <taxon>PACMAD clade</taxon>
        <taxon>Arundinoideae</taxon>
        <taxon>Arundineae</taxon>
        <taxon>Arundo</taxon>
    </lineage>
</organism>
<keyword evidence="1" id="KW-1133">Transmembrane helix</keyword>
<protein>
    <submittedName>
        <fullName evidence="2">Uncharacterized protein</fullName>
    </submittedName>
</protein>
<reference evidence="2" key="2">
    <citation type="journal article" date="2015" name="Data Brief">
        <title>Shoot transcriptome of the giant reed, Arundo donax.</title>
        <authorList>
            <person name="Barrero R.A."/>
            <person name="Guerrero F.D."/>
            <person name="Moolhuijzen P."/>
            <person name="Goolsby J.A."/>
            <person name="Tidwell J."/>
            <person name="Bellgard S.E."/>
            <person name="Bellgard M.I."/>
        </authorList>
    </citation>
    <scope>NUCLEOTIDE SEQUENCE</scope>
    <source>
        <tissue evidence="2">Shoot tissue taken approximately 20 cm above the soil surface</tissue>
    </source>
</reference>
<accession>A0A0A9GPC0</accession>
<dbReference type="AlphaFoldDB" id="A0A0A9GPC0"/>
<reference evidence="2" key="1">
    <citation type="submission" date="2014-09" db="EMBL/GenBank/DDBJ databases">
        <authorList>
            <person name="Magalhaes I.L.F."/>
            <person name="Oliveira U."/>
            <person name="Santos F.R."/>
            <person name="Vidigal T.H.D.A."/>
            <person name="Brescovit A.D."/>
            <person name="Santos A.J."/>
        </authorList>
    </citation>
    <scope>NUCLEOTIDE SEQUENCE</scope>
    <source>
        <tissue evidence="2">Shoot tissue taken approximately 20 cm above the soil surface</tissue>
    </source>
</reference>
<proteinExistence type="predicted"/>